<dbReference type="SUPFAM" id="SSF48065">
    <property type="entry name" value="DBL homology domain (DH-domain)"/>
    <property type="match status" value="1"/>
</dbReference>
<evidence type="ECO:0008006" key="6">
    <source>
        <dbReference type="Google" id="ProtNLM"/>
    </source>
</evidence>
<dbReference type="PANTHER" id="PTHR22826">
    <property type="entry name" value="RHO GUANINE EXCHANGE FACTOR-RELATED"/>
    <property type="match status" value="1"/>
</dbReference>
<dbReference type="GO" id="GO:0005085">
    <property type="term" value="F:guanyl-nucleotide exchange factor activity"/>
    <property type="evidence" value="ECO:0007669"/>
    <property type="project" value="UniProtKB-KW"/>
</dbReference>
<proteinExistence type="predicted"/>
<dbReference type="Pfam" id="PF00621">
    <property type="entry name" value="RhoGEF"/>
    <property type="match status" value="1"/>
</dbReference>
<accession>A0AA84ZIK0</accession>
<organism evidence="4 5">
    <name type="scientific">Schistosoma margrebowiei</name>
    <dbReference type="NCBI Taxonomy" id="48269"/>
    <lineage>
        <taxon>Eukaryota</taxon>
        <taxon>Metazoa</taxon>
        <taxon>Spiralia</taxon>
        <taxon>Lophotrochozoa</taxon>
        <taxon>Platyhelminthes</taxon>
        <taxon>Trematoda</taxon>
        <taxon>Digenea</taxon>
        <taxon>Strigeidida</taxon>
        <taxon>Schistosomatoidea</taxon>
        <taxon>Schistosomatidae</taxon>
        <taxon>Schistosoma</taxon>
    </lineage>
</organism>
<keyword evidence="1" id="KW-0344">Guanine-nucleotide releasing factor</keyword>
<dbReference type="InterPro" id="IPR001849">
    <property type="entry name" value="PH_domain"/>
</dbReference>
<protein>
    <recommendedName>
        <fullName evidence="6">DH domain-containing protein</fullName>
    </recommendedName>
</protein>
<name>A0AA84ZIK0_9TREM</name>
<dbReference type="SUPFAM" id="SSF50729">
    <property type="entry name" value="PH domain-like"/>
    <property type="match status" value="1"/>
</dbReference>
<dbReference type="Proteomes" id="UP000050790">
    <property type="component" value="Unassembled WGS sequence"/>
</dbReference>
<dbReference type="InterPro" id="IPR000219">
    <property type="entry name" value="DH_dom"/>
</dbReference>
<evidence type="ECO:0000313" key="5">
    <source>
        <dbReference type="WBParaSite" id="SMRG1_30250.1"/>
    </source>
</evidence>
<evidence type="ECO:0000313" key="4">
    <source>
        <dbReference type="Proteomes" id="UP000050790"/>
    </source>
</evidence>
<dbReference type="PROSITE" id="PS50010">
    <property type="entry name" value="DH_2"/>
    <property type="match status" value="1"/>
</dbReference>
<dbReference type="InterPro" id="IPR051336">
    <property type="entry name" value="RhoGEF_Guanine_NuclExch_SF"/>
</dbReference>
<feature type="domain" description="DH" evidence="3">
    <location>
        <begin position="6"/>
        <end position="199"/>
    </location>
</feature>
<dbReference type="Gene3D" id="1.20.900.10">
    <property type="entry name" value="Dbl homology (DH) domain"/>
    <property type="match status" value="1"/>
</dbReference>
<sequence>MTTNVAYQLAWMELLDTENKYIHLLQDVYDKVMIYKEIECKTSIGITQIPLTQLKEKLLGNWCELLSFHKMHVLPTLKECNGNAKMIKCWASVMAPCLIDLYTVYCLFHEKTKRLCTYLGNVSRKSVDLKKTNVKNETIGNYNTNTELFKSQLTKPVRRIQSYHVLLNKLQKEANLSDVKHLDDARQIFNRICDTVNVTMNLRGLTVAPSKLGHFLLEADFTVNQTIKPTKSRRHFHVILFTEMLLLTKYRVSFKTSISNNKSSEDQFPNLDDYLAFFDFSHNSKLSSNKSYEVEEELCLHQIGLFSNSHDRCFSLFTENYGSTYTFKSNDNTVKQLWTSTINKLLMNQLYNLRVNTDPQLQIFNRLPISSSHFSWLNSNLPVNPKNPYFPKKLDTSKAHLPTKTA</sequence>
<dbReference type="InterPro" id="IPR035899">
    <property type="entry name" value="DBL_dom_sf"/>
</dbReference>
<dbReference type="Gene3D" id="2.30.29.30">
    <property type="entry name" value="Pleckstrin-homology domain (PH domain)/Phosphotyrosine-binding domain (PTB)"/>
    <property type="match status" value="1"/>
</dbReference>
<dbReference type="PROSITE" id="PS50003">
    <property type="entry name" value="PH_DOMAIN"/>
    <property type="match status" value="1"/>
</dbReference>
<dbReference type="WBParaSite" id="SMRG1_30250.1">
    <property type="protein sequence ID" value="SMRG1_30250.1"/>
    <property type="gene ID" value="SMRG1_30250"/>
</dbReference>
<dbReference type="AlphaFoldDB" id="A0AA84ZIK0"/>
<reference evidence="5" key="1">
    <citation type="submission" date="2023-11" db="UniProtKB">
        <authorList>
            <consortium name="WormBaseParasite"/>
        </authorList>
    </citation>
    <scope>IDENTIFICATION</scope>
</reference>
<evidence type="ECO:0000259" key="3">
    <source>
        <dbReference type="PROSITE" id="PS50010"/>
    </source>
</evidence>
<dbReference type="SMART" id="SM00325">
    <property type="entry name" value="RhoGEF"/>
    <property type="match status" value="1"/>
</dbReference>
<evidence type="ECO:0000256" key="1">
    <source>
        <dbReference type="ARBA" id="ARBA00022658"/>
    </source>
</evidence>
<feature type="domain" description="PH" evidence="2">
    <location>
        <begin position="208"/>
        <end position="347"/>
    </location>
</feature>
<dbReference type="InterPro" id="IPR011993">
    <property type="entry name" value="PH-like_dom_sf"/>
</dbReference>
<dbReference type="GO" id="GO:0005737">
    <property type="term" value="C:cytoplasm"/>
    <property type="evidence" value="ECO:0007669"/>
    <property type="project" value="TreeGrafter"/>
</dbReference>
<evidence type="ECO:0000259" key="2">
    <source>
        <dbReference type="PROSITE" id="PS50003"/>
    </source>
</evidence>